<evidence type="ECO:0008006" key="4">
    <source>
        <dbReference type="Google" id="ProtNLM"/>
    </source>
</evidence>
<dbReference type="EMBL" id="JBHUHR010000046">
    <property type="protein sequence ID" value="MFD2037288.1"/>
    <property type="molecule type" value="Genomic_DNA"/>
</dbReference>
<sequence length="156" mass="18412">MKILLKLIFLSFMLYGCSKANSQSEELLTPEKMNERFFSLYESKSPKDALDFIFSTNAWIEETQAQVVANKLTGYTKLLGSYQDRDAITKNSIGQNYLLYTFLVKHDRQPMRFTFIYYKPKDKWQLQEFKYDDNFQSEIIEASSAYRLTENLPCDQ</sequence>
<keyword evidence="1" id="KW-0732">Signal</keyword>
<protein>
    <recommendedName>
        <fullName evidence="4">DUF4019 domain-containing protein</fullName>
    </recommendedName>
</protein>
<feature type="chain" id="PRO_5047187501" description="DUF4019 domain-containing protein" evidence="1">
    <location>
        <begin position="23"/>
        <end position="156"/>
    </location>
</feature>
<evidence type="ECO:0000313" key="3">
    <source>
        <dbReference type="Proteomes" id="UP001597361"/>
    </source>
</evidence>
<feature type="signal peptide" evidence="1">
    <location>
        <begin position="1"/>
        <end position="22"/>
    </location>
</feature>
<gene>
    <name evidence="2" type="ORF">ACFSKL_20995</name>
</gene>
<name>A0ABW4VVD7_9BACT</name>
<accession>A0ABW4VVD7</accession>
<evidence type="ECO:0000313" key="2">
    <source>
        <dbReference type="EMBL" id="MFD2037288.1"/>
    </source>
</evidence>
<organism evidence="2 3">
    <name type="scientific">Belliella marina</name>
    <dbReference type="NCBI Taxonomy" id="1644146"/>
    <lineage>
        <taxon>Bacteria</taxon>
        <taxon>Pseudomonadati</taxon>
        <taxon>Bacteroidota</taxon>
        <taxon>Cytophagia</taxon>
        <taxon>Cytophagales</taxon>
        <taxon>Cyclobacteriaceae</taxon>
        <taxon>Belliella</taxon>
    </lineage>
</organism>
<dbReference type="PROSITE" id="PS51257">
    <property type="entry name" value="PROKAR_LIPOPROTEIN"/>
    <property type="match status" value="1"/>
</dbReference>
<reference evidence="3" key="1">
    <citation type="journal article" date="2019" name="Int. J. Syst. Evol. Microbiol.">
        <title>The Global Catalogue of Microorganisms (GCM) 10K type strain sequencing project: providing services to taxonomists for standard genome sequencing and annotation.</title>
        <authorList>
            <consortium name="The Broad Institute Genomics Platform"/>
            <consortium name="The Broad Institute Genome Sequencing Center for Infectious Disease"/>
            <person name="Wu L."/>
            <person name="Ma J."/>
        </authorList>
    </citation>
    <scope>NUCLEOTIDE SEQUENCE [LARGE SCALE GENOMIC DNA]</scope>
    <source>
        <strain evidence="3">CGMCC 1.15180</strain>
    </source>
</reference>
<proteinExistence type="predicted"/>
<dbReference type="RefSeq" id="WP_376889038.1">
    <property type="nucleotide sequence ID" value="NZ_JBHUHR010000046.1"/>
</dbReference>
<keyword evidence="3" id="KW-1185">Reference proteome</keyword>
<dbReference type="Proteomes" id="UP001597361">
    <property type="component" value="Unassembled WGS sequence"/>
</dbReference>
<evidence type="ECO:0000256" key="1">
    <source>
        <dbReference type="SAM" id="SignalP"/>
    </source>
</evidence>
<comment type="caution">
    <text evidence="2">The sequence shown here is derived from an EMBL/GenBank/DDBJ whole genome shotgun (WGS) entry which is preliminary data.</text>
</comment>